<dbReference type="PANTHER" id="PTHR10110">
    <property type="entry name" value="SODIUM/HYDROGEN EXCHANGER"/>
    <property type="match status" value="1"/>
</dbReference>
<dbReference type="GO" id="GO:0015386">
    <property type="term" value="F:potassium:proton antiporter activity"/>
    <property type="evidence" value="ECO:0007669"/>
    <property type="project" value="TreeGrafter"/>
</dbReference>
<sequence>MVFYILFYDYLTGHTYSTLEILKFFFQMALGGPALGILFGCIALIWLATGTIKNMQVTVTISLAYIAFFIGENDAKVSGILAVFGGACVMALTAWPFIEHHHVVHAIWHQIEFLGNSVLFLLAGTIMGDFFGKSTASNAIDAHDWGWNFLLYLLLTVIRGLIMVVLFPVMRRLGYGLNWKEAAVMTWGGLRGAVGLALAIMVYNTDEVDEHGEQYISDSVKKYVLFHVSGIALWTLLINGTTCSLLIRKLGMLDTSYAQQKMLANVVHQAHGHMVHEYQELCSMDLFALHDNDFLKKCMQKVLEQIMAGDNMPGIGKFLHSETTRDDTPANLEPCQALTNDGTPLGATVQSTVENWLSERRELEFLVTLRQMLLSAVQAEYWEMIEQKFIPQGRVADKLLATIDLAKDSAHTELCDWSILAKMISGRGALIVPVYDLLRSRVMGRPFSESLSYYRWRDGTYCASAFIVAHEKALRHLMLMKDNSDHHPPWMRSINKVLKQTATSPRGGHRRSRFLAQFSFPEYNLVAEECRKQIGKAQQFLKQASMARQSILRESQTRQLAKLVMHKYEEHVQALTRDGMLTAKNAATLLHDCHHVFSKQLQKYHEVIMRSQSSDAMYDNLKVNFPMDAADRCTLAETFIRTESQHRQTKTETSTSTYIAESDEMLPQQVPVRDISKYEMAEEI</sequence>
<keyword evidence="3" id="KW-1003">Cell membrane</keyword>
<keyword evidence="7" id="KW-1185">Reference proteome</keyword>
<gene>
    <name evidence="6" type="ORF">CYMTET_8826</name>
</gene>
<feature type="transmembrane region" description="Helical" evidence="5">
    <location>
        <begin position="223"/>
        <end position="247"/>
    </location>
</feature>
<dbReference type="GO" id="GO:0015385">
    <property type="term" value="F:sodium:proton antiporter activity"/>
    <property type="evidence" value="ECO:0007669"/>
    <property type="project" value="InterPro"/>
</dbReference>
<evidence type="ECO:0000256" key="4">
    <source>
        <dbReference type="ARBA" id="ARBA00023065"/>
    </source>
</evidence>
<keyword evidence="5" id="KW-0472">Membrane</keyword>
<keyword evidence="5" id="KW-1133">Transmembrane helix</keyword>
<feature type="transmembrane region" description="Helical" evidence="5">
    <location>
        <begin position="77"/>
        <end position="98"/>
    </location>
</feature>
<dbReference type="GO" id="GO:0005886">
    <property type="term" value="C:plasma membrane"/>
    <property type="evidence" value="ECO:0007669"/>
    <property type="project" value="UniProtKB-SubCell"/>
</dbReference>
<comment type="subcellular location">
    <subcellularLocation>
        <location evidence="1">Cell membrane</location>
        <topology evidence="1">Multi-pass membrane protein</topology>
    </subcellularLocation>
</comment>
<evidence type="ECO:0000313" key="7">
    <source>
        <dbReference type="Proteomes" id="UP001190700"/>
    </source>
</evidence>
<dbReference type="EMBL" id="LGRX02002761">
    <property type="protein sequence ID" value="KAK3283476.1"/>
    <property type="molecule type" value="Genomic_DNA"/>
</dbReference>
<keyword evidence="2" id="KW-0813">Transport</keyword>
<feature type="transmembrane region" description="Helical" evidence="5">
    <location>
        <begin position="182"/>
        <end position="203"/>
    </location>
</feature>
<dbReference type="GO" id="GO:0098719">
    <property type="term" value="P:sodium ion import across plasma membrane"/>
    <property type="evidence" value="ECO:0007669"/>
    <property type="project" value="TreeGrafter"/>
</dbReference>
<feature type="transmembrane region" description="Helical" evidence="5">
    <location>
        <begin position="110"/>
        <end position="131"/>
    </location>
</feature>
<keyword evidence="4" id="KW-0406">Ion transport</keyword>
<dbReference type="InterPro" id="IPR018422">
    <property type="entry name" value="Cation/H_exchanger_CPA1"/>
</dbReference>
<evidence type="ECO:0000256" key="2">
    <source>
        <dbReference type="ARBA" id="ARBA00022448"/>
    </source>
</evidence>
<protein>
    <recommendedName>
        <fullName evidence="8">Cation/H+ exchanger domain-containing protein</fullName>
    </recommendedName>
</protein>
<name>A0AAE0GU52_9CHLO</name>
<keyword evidence="5" id="KW-0812">Transmembrane</keyword>
<evidence type="ECO:0000256" key="1">
    <source>
        <dbReference type="ARBA" id="ARBA00004651"/>
    </source>
</evidence>
<accession>A0AAE0GU52</accession>
<organism evidence="6 7">
    <name type="scientific">Cymbomonas tetramitiformis</name>
    <dbReference type="NCBI Taxonomy" id="36881"/>
    <lineage>
        <taxon>Eukaryota</taxon>
        <taxon>Viridiplantae</taxon>
        <taxon>Chlorophyta</taxon>
        <taxon>Pyramimonadophyceae</taxon>
        <taxon>Pyramimonadales</taxon>
        <taxon>Pyramimonadaceae</taxon>
        <taxon>Cymbomonas</taxon>
    </lineage>
</organism>
<proteinExistence type="predicted"/>
<evidence type="ECO:0008006" key="8">
    <source>
        <dbReference type="Google" id="ProtNLM"/>
    </source>
</evidence>
<reference evidence="6 7" key="1">
    <citation type="journal article" date="2015" name="Genome Biol. Evol.">
        <title>Comparative Genomics of a Bacterivorous Green Alga Reveals Evolutionary Causalities and Consequences of Phago-Mixotrophic Mode of Nutrition.</title>
        <authorList>
            <person name="Burns J.A."/>
            <person name="Paasch A."/>
            <person name="Narechania A."/>
            <person name="Kim E."/>
        </authorList>
    </citation>
    <scope>NUCLEOTIDE SEQUENCE [LARGE SCALE GENOMIC DNA]</scope>
    <source>
        <strain evidence="6 7">PLY_AMNH</strain>
    </source>
</reference>
<feature type="transmembrane region" description="Helical" evidence="5">
    <location>
        <begin position="151"/>
        <end position="170"/>
    </location>
</feature>
<evidence type="ECO:0000313" key="6">
    <source>
        <dbReference type="EMBL" id="KAK3283476.1"/>
    </source>
</evidence>
<comment type="caution">
    <text evidence="6">The sequence shown here is derived from an EMBL/GenBank/DDBJ whole genome shotgun (WGS) entry which is preliminary data.</text>
</comment>
<dbReference type="PANTHER" id="PTHR10110:SF86">
    <property type="entry name" value="SODIUM_HYDROGEN EXCHANGER 7"/>
    <property type="match status" value="1"/>
</dbReference>
<evidence type="ECO:0000256" key="5">
    <source>
        <dbReference type="SAM" id="Phobius"/>
    </source>
</evidence>
<dbReference type="GO" id="GO:0051453">
    <property type="term" value="P:regulation of intracellular pH"/>
    <property type="evidence" value="ECO:0007669"/>
    <property type="project" value="TreeGrafter"/>
</dbReference>
<dbReference type="AlphaFoldDB" id="A0AAE0GU52"/>
<evidence type="ECO:0000256" key="3">
    <source>
        <dbReference type="ARBA" id="ARBA00022475"/>
    </source>
</evidence>
<feature type="transmembrane region" description="Helical" evidence="5">
    <location>
        <begin position="24"/>
        <end position="47"/>
    </location>
</feature>
<dbReference type="Proteomes" id="UP001190700">
    <property type="component" value="Unassembled WGS sequence"/>
</dbReference>